<comment type="caution">
    <text evidence="2">The sequence shown here is derived from an EMBL/GenBank/DDBJ whole genome shotgun (WGS) entry which is preliminary data.</text>
</comment>
<keyword evidence="3" id="KW-1185">Reference proteome</keyword>
<dbReference type="AlphaFoldDB" id="A0AAD6XNW9"/>
<evidence type="ECO:0000313" key="2">
    <source>
        <dbReference type="EMBL" id="KAJ7092086.1"/>
    </source>
</evidence>
<name>A0AAD6XNW9_9AGAR</name>
<dbReference type="EMBL" id="JARJCN010000019">
    <property type="protein sequence ID" value="KAJ7092086.1"/>
    <property type="molecule type" value="Genomic_DNA"/>
</dbReference>
<protein>
    <submittedName>
        <fullName evidence="2">Uncharacterized protein</fullName>
    </submittedName>
</protein>
<accession>A0AAD6XNW9</accession>
<feature type="compositionally biased region" description="Low complexity" evidence="1">
    <location>
        <begin position="166"/>
        <end position="181"/>
    </location>
</feature>
<sequence>MEDIHRAYDDLFYATFPDARPSPRSREAEAAHAALYAPPELQAALPRLARKPTPVPLPPSPQHLALKHPNPSAQGTDAQTQTHAAPRPPGREYDFADPAAHYAYYGPPLQLTAQHFAPSLAPSLALALPPAGPVALPGPAPAPGAAVAGGHTAPRRPALTLAHSFSPLSASTSTSLSPLGPLRGGAGEDATPPPPSAVSTRSRSASGSVSPSPPPTKRPKREPGVASAATSTSSSAAAATSTSAKKKRPPPSSSSAPNTSSLTPNTSSKDKPKPKKHDTPRGEQHKKPPLACLFCRGRKIACGPAVGVPLPVVQGGGASASAFVRSSSCPSSALLPPSFLLPLPSFLSPPSSFARASARPPVRPSARPSVRASGRALARCSPIHPSIRVLPPSVPGPSLPFLPFVFC</sequence>
<feature type="compositionally biased region" description="Low complexity" evidence="1">
    <location>
        <begin position="253"/>
        <end position="267"/>
    </location>
</feature>
<feature type="compositionally biased region" description="Polar residues" evidence="1">
    <location>
        <begin position="71"/>
        <end position="83"/>
    </location>
</feature>
<dbReference type="Proteomes" id="UP001222325">
    <property type="component" value="Unassembled WGS sequence"/>
</dbReference>
<organism evidence="2 3">
    <name type="scientific">Mycena belliarum</name>
    <dbReference type="NCBI Taxonomy" id="1033014"/>
    <lineage>
        <taxon>Eukaryota</taxon>
        <taxon>Fungi</taxon>
        <taxon>Dikarya</taxon>
        <taxon>Basidiomycota</taxon>
        <taxon>Agaricomycotina</taxon>
        <taxon>Agaricomycetes</taxon>
        <taxon>Agaricomycetidae</taxon>
        <taxon>Agaricales</taxon>
        <taxon>Marasmiineae</taxon>
        <taxon>Mycenaceae</taxon>
        <taxon>Mycena</taxon>
    </lineage>
</organism>
<feature type="compositionally biased region" description="Low complexity" evidence="1">
    <location>
        <begin position="226"/>
        <end position="243"/>
    </location>
</feature>
<feature type="region of interest" description="Disordered" evidence="1">
    <location>
        <begin position="44"/>
        <end position="95"/>
    </location>
</feature>
<reference evidence="2" key="1">
    <citation type="submission" date="2023-03" db="EMBL/GenBank/DDBJ databases">
        <title>Massive genome expansion in bonnet fungi (Mycena s.s.) driven by repeated elements and novel gene families across ecological guilds.</title>
        <authorList>
            <consortium name="Lawrence Berkeley National Laboratory"/>
            <person name="Harder C.B."/>
            <person name="Miyauchi S."/>
            <person name="Viragh M."/>
            <person name="Kuo A."/>
            <person name="Thoen E."/>
            <person name="Andreopoulos B."/>
            <person name="Lu D."/>
            <person name="Skrede I."/>
            <person name="Drula E."/>
            <person name="Henrissat B."/>
            <person name="Morin E."/>
            <person name="Kohler A."/>
            <person name="Barry K."/>
            <person name="LaButti K."/>
            <person name="Morin E."/>
            <person name="Salamov A."/>
            <person name="Lipzen A."/>
            <person name="Mereny Z."/>
            <person name="Hegedus B."/>
            <person name="Baldrian P."/>
            <person name="Stursova M."/>
            <person name="Weitz H."/>
            <person name="Taylor A."/>
            <person name="Grigoriev I.V."/>
            <person name="Nagy L.G."/>
            <person name="Martin F."/>
            <person name="Kauserud H."/>
        </authorList>
    </citation>
    <scope>NUCLEOTIDE SEQUENCE</scope>
    <source>
        <strain evidence="2">CBHHK173m</strain>
    </source>
</reference>
<evidence type="ECO:0000313" key="3">
    <source>
        <dbReference type="Proteomes" id="UP001222325"/>
    </source>
</evidence>
<feature type="compositionally biased region" description="Basic and acidic residues" evidence="1">
    <location>
        <begin position="277"/>
        <end position="286"/>
    </location>
</feature>
<feature type="region of interest" description="Disordered" evidence="1">
    <location>
        <begin position="126"/>
        <end position="287"/>
    </location>
</feature>
<evidence type="ECO:0000256" key="1">
    <source>
        <dbReference type="SAM" id="MobiDB-lite"/>
    </source>
</evidence>
<feature type="compositionally biased region" description="Low complexity" evidence="1">
    <location>
        <begin position="197"/>
        <end position="210"/>
    </location>
</feature>
<gene>
    <name evidence="2" type="ORF">B0H15DRAFT_186993</name>
</gene>
<feature type="compositionally biased region" description="Pro residues" evidence="1">
    <location>
        <begin position="130"/>
        <end position="142"/>
    </location>
</feature>
<proteinExistence type="predicted"/>